<evidence type="ECO:0000313" key="2">
    <source>
        <dbReference type="WBParaSite" id="Csp11.Scaffold564.g4048.t1"/>
    </source>
</evidence>
<dbReference type="PANTHER" id="PTHR31379:SF1">
    <property type="entry name" value="F-BOX C PROTEIN-RELATED"/>
    <property type="match status" value="1"/>
</dbReference>
<dbReference type="Pfam" id="PF12078">
    <property type="entry name" value="DUF3557"/>
    <property type="match status" value="1"/>
</dbReference>
<reference evidence="2" key="1">
    <citation type="submission" date="2016-11" db="UniProtKB">
        <authorList>
            <consortium name="WormBaseParasite"/>
        </authorList>
    </citation>
    <scope>IDENTIFICATION</scope>
</reference>
<dbReference type="WBParaSite" id="Csp11.Scaffold564.g4048.t1">
    <property type="protein sequence ID" value="Csp11.Scaffold564.g4048.t1"/>
    <property type="gene ID" value="Csp11.Scaffold564.g4048"/>
</dbReference>
<dbReference type="AlphaFoldDB" id="A0A1I7TAK2"/>
<accession>A0A1I7TAK2</accession>
<organism evidence="1 2">
    <name type="scientific">Caenorhabditis tropicalis</name>
    <dbReference type="NCBI Taxonomy" id="1561998"/>
    <lineage>
        <taxon>Eukaryota</taxon>
        <taxon>Metazoa</taxon>
        <taxon>Ecdysozoa</taxon>
        <taxon>Nematoda</taxon>
        <taxon>Chromadorea</taxon>
        <taxon>Rhabditida</taxon>
        <taxon>Rhabditina</taxon>
        <taxon>Rhabditomorpha</taxon>
        <taxon>Rhabditoidea</taxon>
        <taxon>Rhabditidae</taxon>
        <taxon>Peloderinae</taxon>
        <taxon>Caenorhabditis</taxon>
    </lineage>
</organism>
<name>A0A1I7TAK2_9PELO</name>
<protein>
    <submittedName>
        <fullName evidence="2">FTH domain-containing protein</fullName>
    </submittedName>
</protein>
<dbReference type="InterPro" id="IPR021942">
    <property type="entry name" value="DUF3557"/>
</dbReference>
<proteinExistence type="predicted"/>
<dbReference type="Proteomes" id="UP000095282">
    <property type="component" value="Unplaced"/>
</dbReference>
<evidence type="ECO:0000313" key="1">
    <source>
        <dbReference type="Proteomes" id="UP000095282"/>
    </source>
</evidence>
<dbReference type="PANTHER" id="PTHR31379">
    <property type="entry name" value="F-BOX C PROTEIN-RELATED-RELATED"/>
    <property type="match status" value="1"/>
</dbReference>
<keyword evidence="1" id="KW-1185">Reference proteome</keyword>
<sequence>MQFNLVFNNDDRLFSEEELRNLGKNGLVNEAIKSTNEKIRHMENAILPFKNRKNNIRPDFEIHLSMKKRCSDACVIERVKYTGDIHKAAKSLMDFMFTKRQHIPQVNEFSIPEGCPIPALPAQKMRIKHLDLQRKVPKLLELMKPIIDESSFPMEKMTIFFNIQDIQKIDYEFIKNVKLLVIQGTEHLTHSFILKLQNKKVHFDHFLEHFLESQGFVSLIENWVAIRKPIGTCFTFFYYYLNEWRVSLILNHVRVKIEGAIAGDKCVDISMSNSTVLKVSYELYRERHYLLKMAVVSVE</sequence>